<sequence length="133" mass="14154">MGMFLAPFLWRNTRVYTDIAHGDFALVLLCGGAVLCGPFALVVSRVASARRRATCGDLAAVFALPVSIFVVPLGHVVLRPDTLVEAGIAPFDELLVGGVGLVGLVAAFVVLSVFVGVVAIPYDRVSDDRSWYY</sequence>
<gene>
    <name evidence="2" type="ORF">L227DRAFT_581965</name>
</gene>
<keyword evidence="3" id="KW-1185">Reference proteome</keyword>
<keyword evidence="1" id="KW-0812">Transmembrane</keyword>
<evidence type="ECO:0000313" key="3">
    <source>
        <dbReference type="Proteomes" id="UP000313359"/>
    </source>
</evidence>
<proteinExistence type="predicted"/>
<protein>
    <submittedName>
        <fullName evidence="2">Uncharacterized protein</fullName>
    </submittedName>
</protein>
<dbReference type="OrthoDB" id="10572168at2759"/>
<dbReference type="EMBL" id="ML122346">
    <property type="protein sequence ID" value="RPD52657.1"/>
    <property type="molecule type" value="Genomic_DNA"/>
</dbReference>
<keyword evidence="1" id="KW-0472">Membrane</keyword>
<organism evidence="2 3">
    <name type="scientific">Lentinus tigrinus ALCF2SS1-6</name>
    <dbReference type="NCBI Taxonomy" id="1328759"/>
    <lineage>
        <taxon>Eukaryota</taxon>
        <taxon>Fungi</taxon>
        <taxon>Dikarya</taxon>
        <taxon>Basidiomycota</taxon>
        <taxon>Agaricomycotina</taxon>
        <taxon>Agaricomycetes</taxon>
        <taxon>Polyporales</taxon>
        <taxon>Polyporaceae</taxon>
        <taxon>Lentinus</taxon>
    </lineage>
</organism>
<keyword evidence="1" id="KW-1133">Transmembrane helix</keyword>
<accession>A0A5C2RQD9</accession>
<feature type="transmembrane region" description="Helical" evidence="1">
    <location>
        <begin position="24"/>
        <end position="43"/>
    </location>
</feature>
<feature type="transmembrane region" description="Helical" evidence="1">
    <location>
        <begin position="94"/>
        <end position="120"/>
    </location>
</feature>
<dbReference type="AlphaFoldDB" id="A0A5C2RQD9"/>
<evidence type="ECO:0000313" key="2">
    <source>
        <dbReference type="EMBL" id="RPD52657.1"/>
    </source>
</evidence>
<feature type="transmembrane region" description="Helical" evidence="1">
    <location>
        <begin position="55"/>
        <end position="74"/>
    </location>
</feature>
<reference evidence="2" key="1">
    <citation type="journal article" date="2018" name="Genome Biol. Evol.">
        <title>Genomics and development of Lentinus tigrinus, a white-rot wood-decaying mushroom with dimorphic fruiting bodies.</title>
        <authorList>
            <person name="Wu B."/>
            <person name="Xu Z."/>
            <person name="Knudson A."/>
            <person name="Carlson A."/>
            <person name="Chen N."/>
            <person name="Kovaka S."/>
            <person name="LaButti K."/>
            <person name="Lipzen A."/>
            <person name="Pennachio C."/>
            <person name="Riley R."/>
            <person name="Schakwitz W."/>
            <person name="Umezawa K."/>
            <person name="Ohm R.A."/>
            <person name="Grigoriev I.V."/>
            <person name="Nagy L.G."/>
            <person name="Gibbons J."/>
            <person name="Hibbett D."/>
        </authorList>
    </citation>
    <scope>NUCLEOTIDE SEQUENCE [LARGE SCALE GENOMIC DNA]</scope>
    <source>
        <strain evidence="2">ALCF2SS1-6</strain>
    </source>
</reference>
<dbReference type="Proteomes" id="UP000313359">
    <property type="component" value="Unassembled WGS sequence"/>
</dbReference>
<name>A0A5C2RQD9_9APHY</name>
<evidence type="ECO:0000256" key="1">
    <source>
        <dbReference type="SAM" id="Phobius"/>
    </source>
</evidence>